<dbReference type="Pfam" id="PF03029">
    <property type="entry name" value="ATP_bind_1"/>
    <property type="match status" value="1"/>
</dbReference>
<evidence type="ECO:0000313" key="5">
    <source>
        <dbReference type="EMBL" id="MDN4481304.1"/>
    </source>
</evidence>
<dbReference type="InterPro" id="IPR027417">
    <property type="entry name" value="P-loop_NTPase"/>
</dbReference>
<dbReference type="InterPro" id="IPR052705">
    <property type="entry name" value="Gliding_Motility_GTPase"/>
</dbReference>
<name>A0ABT8GIQ0_9MICO</name>
<dbReference type="InterPro" id="IPR004130">
    <property type="entry name" value="Gpn"/>
</dbReference>
<accession>A0ABT8GIQ0</accession>
<keyword evidence="6" id="KW-1185">Reference proteome</keyword>
<dbReference type="PANTHER" id="PTHR42708">
    <property type="entry name" value="ATP/GTP-BINDING PROTEIN-RELATED"/>
    <property type="match status" value="1"/>
</dbReference>
<dbReference type="PANTHER" id="PTHR42708:SF1">
    <property type="entry name" value="GLIDING MOTILITY PROTEIN MGLA"/>
    <property type="match status" value="1"/>
</dbReference>
<sequence>MSDIHKIVIAGPFGSGKTTFVRTICSDAIGAERTVSDATSRLKEQTTVAMDHGTATIAVGVDERVVTLFGTPGQERFSFMWPMLAHGMAGYVLMVDASRLQAQAQLKSIVRRFGAFAPGAPFVLAVNRWDPSEVSGDELAEFVGVPRHALVACDPRDPDAVHALLARLISAVEAQAMVGGVHS</sequence>
<keyword evidence="2" id="KW-0547">Nucleotide-binding</keyword>
<evidence type="ECO:0000313" key="6">
    <source>
        <dbReference type="Proteomes" id="UP001172708"/>
    </source>
</evidence>
<comment type="caution">
    <text evidence="5">The sequence shown here is derived from an EMBL/GenBank/DDBJ whole genome shotgun (WGS) entry which is preliminary data.</text>
</comment>
<proteinExistence type="inferred from homology"/>
<gene>
    <name evidence="5" type="ORF">QQX02_10250</name>
</gene>
<comment type="similarity">
    <text evidence="1">Belongs to the GPN-loop GTPase family.</text>
</comment>
<evidence type="ECO:0000256" key="1">
    <source>
        <dbReference type="ARBA" id="ARBA00005290"/>
    </source>
</evidence>
<dbReference type="Gene3D" id="3.40.50.300">
    <property type="entry name" value="P-loop containing nucleotide triphosphate hydrolases"/>
    <property type="match status" value="1"/>
</dbReference>
<dbReference type="EMBL" id="JAUHQA010000001">
    <property type="protein sequence ID" value="MDN4481304.1"/>
    <property type="molecule type" value="Genomic_DNA"/>
</dbReference>
<dbReference type="SUPFAM" id="SSF52540">
    <property type="entry name" value="P-loop containing nucleoside triphosphate hydrolases"/>
    <property type="match status" value="1"/>
</dbReference>
<dbReference type="CDD" id="cd00882">
    <property type="entry name" value="Ras_like_GTPase"/>
    <property type="match status" value="1"/>
</dbReference>
<evidence type="ECO:0000256" key="4">
    <source>
        <dbReference type="ARBA" id="ARBA00023134"/>
    </source>
</evidence>
<evidence type="ECO:0000256" key="3">
    <source>
        <dbReference type="ARBA" id="ARBA00022801"/>
    </source>
</evidence>
<dbReference type="RefSeq" id="WP_301142891.1">
    <property type="nucleotide sequence ID" value="NZ_JAUHQA010000001.1"/>
</dbReference>
<protein>
    <submittedName>
        <fullName evidence="5">ATP/GTP-binding protein</fullName>
    </submittedName>
</protein>
<evidence type="ECO:0000256" key="2">
    <source>
        <dbReference type="ARBA" id="ARBA00022741"/>
    </source>
</evidence>
<keyword evidence="4" id="KW-0342">GTP-binding</keyword>
<organism evidence="5 6">
    <name type="scientific">Demequina muriae</name>
    <dbReference type="NCBI Taxonomy" id="3051664"/>
    <lineage>
        <taxon>Bacteria</taxon>
        <taxon>Bacillati</taxon>
        <taxon>Actinomycetota</taxon>
        <taxon>Actinomycetes</taxon>
        <taxon>Micrococcales</taxon>
        <taxon>Demequinaceae</taxon>
        <taxon>Demequina</taxon>
    </lineage>
</organism>
<reference evidence="5" key="1">
    <citation type="submission" date="2023-06" db="EMBL/GenBank/DDBJ databases">
        <title>Egi l300058.</title>
        <authorList>
            <person name="Gao L."/>
            <person name="Fang B.-Z."/>
            <person name="Li W.-J."/>
        </authorList>
    </citation>
    <scope>NUCLEOTIDE SEQUENCE</scope>
    <source>
        <strain evidence="5">EGI L300058</strain>
    </source>
</reference>
<keyword evidence="3" id="KW-0378">Hydrolase</keyword>
<dbReference type="Proteomes" id="UP001172708">
    <property type="component" value="Unassembled WGS sequence"/>
</dbReference>